<comment type="cofactor">
    <cofactor evidence="1">
        <name>Mg(2+)</name>
        <dbReference type="ChEBI" id="CHEBI:18420"/>
    </cofactor>
</comment>
<protein>
    <recommendedName>
        <fullName evidence="7">ChbG/HpnK family deacetylase</fullName>
    </recommendedName>
</protein>
<dbReference type="GO" id="GO:0016787">
    <property type="term" value="F:hydrolase activity"/>
    <property type="evidence" value="ECO:0007669"/>
    <property type="project" value="UniProtKB-KW"/>
</dbReference>
<keyword evidence="3" id="KW-0378">Hydrolase</keyword>
<dbReference type="AlphaFoldDB" id="A0A382H608"/>
<evidence type="ECO:0000313" key="6">
    <source>
        <dbReference type="EMBL" id="SVB82203.1"/>
    </source>
</evidence>
<dbReference type="InterPro" id="IPR006879">
    <property type="entry name" value="YdjC-like"/>
</dbReference>
<evidence type="ECO:0000256" key="5">
    <source>
        <dbReference type="ARBA" id="ARBA00023277"/>
    </source>
</evidence>
<dbReference type="PANTHER" id="PTHR31609:SF1">
    <property type="entry name" value="CARBOHYDRATE DEACETYLASE"/>
    <property type="match status" value="1"/>
</dbReference>
<accession>A0A382H608</accession>
<dbReference type="GO" id="GO:0046872">
    <property type="term" value="F:metal ion binding"/>
    <property type="evidence" value="ECO:0007669"/>
    <property type="project" value="UniProtKB-KW"/>
</dbReference>
<dbReference type="GO" id="GO:0005975">
    <property type="term" value="P:carbohydrate metabolic process"/>
    <property type="evidence" value="ECO:0007669"/>
    <property type="project" value="InterPro"/>
</dbReference>
<dbReference type="Pfam" id="PF04794">
    <property type="entry name" value="YdjC"/>
    <property type="match status" value="1"/>
</dbReference>
<evidence type="ECO:0008006" key="7">
    <source>
        <dbReference type="Google" id="ProtNLM"/>
    </source>
</evidence>
<gene>
    <name evidence="6" type="ORF">METZ01_LOCUS235057</name>
</gene>
<reference evidence="6" key="1">
    <citation type="submission" date="2018-05" db="EMBL/GenBank/DDBJ databases">
        <authorList>
            <person name="Lanie J.A."/>
            <person name="Ng W.-L."/>
            <person name="Kazmierczak K.M."/>
            <person name="Andrzejewski T.M."/>
            <person name="Davidsen T.M."/>
            <person name="Wayne K.J."/>
            <person name="Tettelin H."/>
            <person name="Glass J.I."/>
            <person name="Rusch D."/>
            <person name="Podicherti R."/>
            <person name="Tsui H.-C.T."/>
            <person name="Winkler M.E."/>
        </authorList>
    </citation>
    <scope>NUCLEOTIDE SEQUENCE</scope>
</reference>
<dbReference type="InterPro" id="IPR011330">
    <property type="entry name" value="Glyco_hydro/deAcase_b/a-brl"/>
</dbReference>
<dbReference type="EMBL" id="UINC01059136">
    <property type="protein sequence ID" value="SVB82203.1"/>
    <property type="molecule type" value="Genomic_DNA"/>
</dbReference>
<evidence type="ECO:0000256" key="4">
    <source>
        <dbReference type="ARBA" id="ARBA00022842"/>
    </source>
</evidence>
<evidence type="ECO:0000256" key="1">
    <source>
        <dbReference type="ARBA" id="ARBA00001946"/>
    </source>
</evidence>
<dbReference type="SUPFAM" id="SSF88713">
    <property type="entry name" value="Glycoside hydrolase/deacetylase"/>
    <property type="match status" value="1"/>
</dbReference>
<keyword evidence="2" id="KW-0479">Metal-binding</keyword>
<dbReference type="CDD" id="cd10802">
    <property type="entry name" value="YdjC_TTHB029_like"/>
    <property type="match status" value="1"/>
</dbReference>
<evidence type="ECO:0000256" key="2">
    <source>
        <dbReference type="ARBA" id="ARBA00022723"/>
    </source>
</evidence>
<dbReference type="GO" id="GO:0019213">
    <property type="term" value="F:deacetylase activity"/>
    <property type="evidence" value="ECO:0007669"/>
    <property type="project" value="TreeGrafter"/>
</dbReference>
<name>A0A382H608_9ZZZZ</name>
<keyword evidence="5" id="KW-0119">Carbohydrate metabolism</keyword>
<evidence type="ECO:0000256" key="3">
    <source>
        <dbReference type="ARBA" id="ARBA00022801"/>
    </source>
</evidence>
<sequence>MGFNEDDRVLITHIDDMGFCHAANEASLACLASGAASCASIIVNAPWFMEAARICADHPEFDVGVHLTLTAEYPTFRWPALSSRDPSTGLLDNEGYLWRSREDAVRNVTVEAAEAEMRAQIDTALEAGIDVTHIDTHMGSVVHPKFLVSYLTLANEYGVPAFLPRITRERLEALAMGDAADDFMAILEKVDEAQVPVLDEIIIDTLVDLDDKAGFYREKIDGIGPGLTHLLFHPAINGEELQAIADTHLSRHADYLAWSKPETRQYIADAGIKQIGYRELRNHLAT</sequence>
<organism evidence="6">
    <name type="scientific">marine metagenome</name>
    <dbReference type="NCBI Taxonomy" id="408172"/>
    <lineage>
        <taxon>unclassified sequences</taxon>
        <taxon>metagenomes</taxon>
        <taxon>ecological metagenomes</taxon>
    </lineage>
</organism>
<keyword evidence="4" id="KW-0460">Magnesium</keyword>
<proteinExistence type="predicted"/>
<dbReference type="Gene3D" id="3.20.20.370">
    <property type="entry name" value="Glycoside hydrolase/deacetylase"/>
    <property type="match status" value="1"/>
</dbReference>
<dbReference type="PANTHER" id="PTHR31609">
    <property type="entry name" value="YDJC DEACETYLASE FAMILY MEMBER"/>
    <property type="match status" value="1"/>
</dbReference>